<proteinExistence type="inferred from homology"/>
<evidence type="ECO:0000256" key="5">
    <source>
        <dbReference type="ARBA" id="ARBA00032748"/>
    </source>
</evidence>
<dbReference type="PRINTS" id="PR02029">
    <property type="entry name" value="ACTREGSIRT1"/>
</dbReference>
<evidence type="ECO:0000256" key="6">
    <source>
        <dbReference type="SAM" id="MobiDB-lite"/>
    </source>
</evidence>
<evidence type="ECO:0000256" key="4">
    <source>
        <dbReference type="ARBA" id="ARBA00023242"/>
    </source>
</evidence>
<dbReference type="PANTHER" id="PTHR31454:SF2">
    <property type="entry name" value="ACTIVE REGULATOR OF SIRT1"/>
    <property type="match status" value="1"/>
</dbReference>
<dbReference type="GO" id="GO:0005840">
    <property type="term" value="C:ribosome"/>
    <property type="evidence" value="ECO:0007669"/>
    <property type="project" value="UniProtKB-KW"/>
</dbReference>
<dbReference type="GO" id="GO:0019899">
    <property type="term" value="F:enzyme binding"/>
    <property type="evidence" value="ECO:0007669"/>
    <property type="project" value="TreeGrafter"/>
</dbReference>
<dbReference type="GO" id="GO:0005730">
    <property type="term" value="C:nucleolus"/>
    <property type="evidence" value="ECO:0007669"/>
    <property type="project" value="UniProtKB-SubCell"/>
</dbReference>
<sequence>MSASMIRRGLELFSEKDGEKHKQKQKKSSGNKQRLHRQTVKSKTTVKDKHIKSAVDPLKSALPLSDEYRKRQKKNHLSSNLEYFLAAANKTQTKHTGKIIQQHSGRRACHQPDLPVTKPEEKSVFTEQEFQKFQQEYFSKL</sequence>
<accession>A0A5A9NYR1</accession>
<dbReference type="Pfam" id="PF15684">
    <property type="entry name" value="AROS"/>
    <property type="match status" value="1"/>
</dbReference>
<comment type="caution">
    <text evidence="7">The sequence shown here is derived from an EMBL/GenBank/DDBJ whole genome shotgun (WGS) entry which is preliminary data.</text>
</comment>
<comment type="subcellular location">
    <subcellularLocation>
        <location evidence="1">Nucleus</location>
        <location evidence="1">Nucleolus</location>
    </subcellularLocation>
</comment>
<evidence type="ECO:0000313" key="8">
    <source>
        <dbReference type="Proteomes" id="UP000324632"/>
    </source>
</evidence>
<evidence type="ECO:0000256" key="1">
    <source>
        <dbReference type="ARBA" id="ARBA00004604"/>
    </source>
</evidence>
<evidence type="ECO:0000256" key="3">
    <source>
        <dbReference type="ARBA" id="ARBA00016855"/>
    </source>
</evidence>
<feature type="compositionally biased region" description="Basic residues" evidence="6">
    <location>
        <begin position="21"/>
        <end position="40"/>
    </location>
</feature>
<dbReference type="EMBL" id="SOYY01000013">
    <property type="protein sequence ID" value="KAA0713477.1"/>
    <property type="molecule type" value="Genomic_DNA"/>
</dbReference>
<evidence type="ECO:0000256" key="2">
    <source>
        <dbReference type="ARBA" id="ARBA00007318"/>
    </source>
</evidence>
<feature type="region of interest" description="Disordered" evidence="6">
    <location>
        <begin position="1"/>
        <end position="50"/>
    </location>
</feature>
<name>A0A5A9NYR1_9TELE</name>
<reference evidence="7 8" key="1">
    <citation type="journal article" date="2019" name="Mol. Ecol. Resour.">
        <title>Chromosome-level genome assembly of Triplophysa tibetana, a fish adapted to the harsh high-altitude environment of the Tibetan Plateau.</title>
        <authorList>
            <person name="Yang X."/>
            <person name="Liu H."/>
            <person name="Ma Z."/>
            <person name="Zou Y."/>
            <person name="Zou M."/>
            <person name="Mao Y."/>
            <person name="Li X."/>
            <person name="Wang H."/>
            <person name="Chen T."/>
            <person name="Wang W."/>
            <person name="Yang R."/>
        </authorList>
    </citation>
    <scope>NUCLEOTIDE SEQUENCE [LARGE SCALE GENOMIC DNA]</scope>
    <source>
        <strain evidence="7">TTIB1903HZAU</strain>
        <tissue evidence="7">Muscle</tissue>
    </source>
</reference>
<feature type="compositionally biased region" description="Basic and acidic residues" evidence="6">
    <location>
        <begin position="8"/>
        <end position="20"/>
    </location>
</feature>
<keyword evidence="7" id="KW-0687">Ribonucleoprotein</keyword>
<keyword evidence="8" id="KW-1185">Reference proteome</keyword>
<dbReference type="InterPro" id="IPR023262">
    <property type="entry name" value="AROS"/>
</dbReference>
<gene>
    <name evidence="7" type="ORF">E1301_Tti022998</name>
</gene>
<comment type="similarity">
    <text evidence="2">Belongs to the AROS family.</text>
</comment>
<keyword evidence="4" id="KW-0539">Nucleus</keyword>
<protein>
    <recommendedName>
        <fullName evidence="3">Active regulator of SIRT1</fullName>
    </recommendedName>
    <alternativeName>
        <fullName evidence="5">40S ribosomal protein S19-binding protein 1</fullName>
    </alternativeName>
</protein>
<evidence type="ECO:0000313" key="7">
    <source>
        <dbReference type="EMBL" id="KAA0713477.1"/>
    </source>
</evidence>
<dbReference type="AlphaFoldDB" id="A0A5A9NYR1"/>
<dbReference type="Proteomes" id="UP000324632">
    <property type="component" value="Chromosome 13"/>
</dbReference>
<dbReference type="PANTHER" id="PTHR31454">
    <property type="entry name" value="ACTIVE REGULATOR OF SIRT1"/>
    <property type="match status" value="1"/>
</dbReference>
<organism evidence="7 8">
    <name type="scientific">Triplophysa tibetana</name>
    <dbReference type="NCBI Taxonomy" id="1572043"/>
    <lineage>
        <taxon>Eukaryota</taxon>
        <taxon>Metazoa</taxon>
        <taxon>Chordata</taxon>
        <taxon>Craniata</taxon>
        <taxon>Vertebrata</taxon>
        <taxon>Euteleostomi</taxon>
        <taxon>Actinopterygii</taxon>
        <taxon>Neopterygii</taxon>
        <taxon>Teleostei</taxon>
        <taxon>Ostariophysi</taxon>
        <taxon>Cypriniformes</taxon>
        <taxon>Nemacheilidae</taxon>
        <taxon>Triplophysa</taxon>
    </lineage>
</organism>
<keyword evidence="7" id="KW-0689">Ribosomal protein</keyword>